<dbReference type="AlphaFoldDB" id="A0A7J3I9J0"/>
<keyword evidence="1" id="KW-1133">Transmembrane helix</keyword>
<feature type="transmembrane region" description="Helical" evidence="1">
    <location>
        <begin position="108"/>
        <end position="130"/>
    </location>
</feature>
<gene>
    <name evidence="2" type="ORF">ENT87_07190</name>
</gene>
<proteinExistence type="predicted"/>
<protein>
    <submittedName>
        <fullName evidence="2">Uncharacterized protein</fullName>
    </submittedName>
</protein>
<evidence type="ECO:0000256" key="1">
    <source>
        <dbReference type="SAM" id="Phobius"/>
    </source>
</evidence>
<comment type="caution">
    <text evidence="2">The sequence shown here is derived from an EMBL/GenBank/DDBJ whole genome shotgun (WGS) entry which is preliminary data.</text>
</comment>
<keyword evidence="1" id="KW-0472">Membrane</keyword>
<dbReference type="EMBL" id="DTAI01000214">
    <property type="protein sequence ID" value="HGN37312.1"/>
    <property type="molecule type" value="Genomic_DNA"/>
</dbReference>
<name>A0A7J3I9J0_9CREN</name>
<feature type="transmembrane region" description="Helical" evidence="1">
    <location>
        <begin position="182"/>
        <end position="205"/>
    </location>
</feature>
<reference evidence="2" key="1">
    <citation type="journal article" date="2020" name="mSystems">
        <title>Genome- and Community-Level Interaction Insights into Carbon Utilization and Element Cycling Functions of Hydrothermarchaeota in Hydrothermal Sediment.</title>
        <authorList>
            <person name="Zhou Z."/>
            <person name="Liu Y."/>
            <person name="Xu W."/>
            <person name="Pan J."/>
            <person name="Luo Z.H."/>
            <person name="Li M."/>
        </authorList>
    </citation>
    <scope>NUCLEOTIDE SEQUENCE [LARGE SCALE GENOMIC DNA]</scope>
    <source>
        <strain evidence="2">SpSt-618</strain>
    </source>
</reference>
<evidence type="ECO:0000313" key="2">
    <source>
        <dbReference type="EMBL" id="HGN37312.1"/>
    </source>
</evidence>
<feature type="transmembrane region" description="Helical" evidence="1">
    <location>
        <begin position="16"/>
        <end position="35"/>
    </location>
</feature>
<keyword evidence="1" id="KW-0812">Transmembrane</keyword>
<sequence>MDWATTENRVGGRVRVLIMASGILCATVYLLHLLIAVSPLLYFEGFVAGYYSLLNYRLVYSHNSNSVAMPHTDYTRHISLTYAMVSLTMLTLSIVSIALVVGKRLLGPAGLIFGVASSLIPTYSLLYGFLYRVMDLDLGRFTHLNSNGRELVFRTNAGIIVYEGISINPTPIYTYILRNTALLTILTATAVALSATSIVLAMLRIPQAATAVQTKLALLHRPGDGTAYIALSTLTLLSLASIFTYYPASVAVNLQPPPATLEAPIYAYTCTGLSRTKGALVYTDFEAYPVPGWASSGGSWGLASGVVGAKGSVLRGIDNNAGVGASSYYYYNTSLSVYTTLWVAVKTRFVSRSENTQYYGIAMLNTDRTRVYAVVLENDRRGIEIRSFGVTATGWSTHVNRERLAWYSSGAWYTIVVRYSVSGTTINIEAYFYDSSGTLRLSASTTIAHDNVFVPAYIGVVADGLTAQYDEFIVSTADPRGISFSGFYAGMGLEVWNNLGELVYSGTVPGSITLSVVTDMVLGTGTDGRIVAGYPDNSICLDYKMPTVDAILGGDTYNLNTRPITVTLGANRTSASIAIYISGSSTFLTLTRLLRVSASQILYARLILDSLSVSTTLSLDIWLEGMTTSTSIMIRGGMPILTSTNVIQLDFGVNNFIAFSGYFTTAGQSATLYLRLELCTAPDGMGACVYYPIRLEVGSSA</sequence>
<feature type="transmembrane region" description="Helical" evidence="1">
    <location>
        <begin position="226"/>
        <end position="246"/>
    </location>
</feature>
<feature type="transmembrane region" description="Helical" evidence="1">
    <location>
        <begin position="80"/>
        <end position="102"/>
    </location>
</feature>
<accession>A0A7J3I9J0</accession>
<organism evidence="2">
    <name type="scientific">Ignisphaera aggregans</name>
    <dbReference type="NCBI Taxonomy" id="334771"/>
    <lineage>
        <taxon>Archaea</taxon>
        <taxon>Thermoproteota</taxon>
        <taxon>Thermoprotei</taxon>
        <taxon>Desulfurococcales</taxon>
        <taxon>Desulfurococcaceae</taxon>
        <taxon>Ignisphaera</taxon>
    </lineage>
</organism>